<dbReference type="AlphaFoldDB" id="A0A0F8ZDG0"/>
<organism evidence="1">
    <name type="scientific">marine sediment metagenome</name>
    <dbReference type="NCBI Taxonomy" id="412755"/>
    <lineage>
        <taxon>unclassified sequences</taxon>
        <taxon>metagenomes</taxon>
        <taxon>ecological metagenomes</taxon>
    </lineage>
</organism>
<evidence type="ECO:0000313" key="1">
    <source>
        <dbReference type="EMBL" id="KKK91832.1"/>
    </source>
</evidence>
<sequence length="40" mass="4560">MNKDRTLTGEVKVMRDNAAIDLICLTKQEYFNSIIPTIFG</sequence>
<name>A0A0F8ZDG0_9ZZZZ</name>
<gene>
    <name evidence="1" type="ORF">LCGC14_2708940</name>
</gene>
<dbReference type="EMBL" id="LAZR01048479">
    <property type="protein sequence ID" value="KKK91832.1"/>
    <property type="molecule type" value="Genomic_DNA"/>
</dbReference>
<protein>
    <submittedName>
        <fullName evidence="1">Uncharacterized protein</fullName>
    </submittedName>
</protein>
<feature type="non-terminal residue" evidence="1">
    <location>
        <position position="40"/>
    </location>
</feature>
<accession>A0A0F8ZDG0</accession>
<proteinExistence type="predicted"/>
<comment type="caution">
    <text evidence="1">The sequence shown here is derived from an EMBL/GenBank/DDBJ whole genome shotgun (WGS) entry which is preliminary data.</text>
</comment>
<reference evidence="1" key="1">
    <citation type="journal article" date="2015" name="Nature">
        <title>Complex archaea that bridge the gap between prokaryotes and eukaryotes.</title>
        <authorList>
            <person name="Spang A."/>
            <person name="Saw J.H."/>
            <person name="Jorgensen S.L."/>
            <person name="Zaremba-Niedzwiedzka K."/>
            <person name="Martijn J."/>
            <person name="Lind A.E."/>
            <person name="van Eijk R."/>
            <person name="Schleper C."/>
            <person name="Guy L."/>
            <person name="Ettema T.J."/>
        </authorList>
    </citation>
    <scope>NUCLEOTIDE SEQUENCE</scope>
</reference>